<dbReference type="EMBL" id="QBUD01000002">
    <property type="protein sequence ID" value="PUB17214.1"/>
    <property type="molecule type" value="Genomic_DNA"/>
</dbReference>
<name>A0A2T6KM00_9RHOB</name>
<comment type="caution">
    <text evidence="7">The sequence shown here is derived from an EMBL/GenBank/DDBJ whole genome shotgun (WGS) entry which is preliminary data.</text>
</comment>
<dbReference type="Pfam" id="PF00872">
    <property type="entry name" value="Transposase_mut"/>
    <property type="match status" value="1"/>
</dbReference>
<gene>
    <name evidence="7" type="ORF">C8N45_102224</name>
</gene>
<keyword evidence="5 6" id="KW-0233">DNA recombination</keyword>
<evidence type="ECO:0000256" key="3">
    <source>
        <dbReference type="ARBA" id="ARBA00022578"/>
    </source>
</evidence>
<dbReference type="GO" id="GO:0004803">
    <property type="term" value="F:transposase activity"/>
    <property type="evidence" value="ECO:0007669"/>
    <property type="project" value="UniProtKB-UniRule"/>
</dbReference>
<keyword evidence="4 6" id="KW-0238">DNA-binding</keyword>
<reference evidence="7 8" key="1">
    <citation type="submission" date="2018-04" db="EMBL/GenBank/DDBJ databases">
        <title>Genomic Encyclopedia of Archaeal and Bacterial Type Strains, Phase II (KMG-II): from individual species to whole genera.</title>
        <authorList>
            <person name="Goeker M."/>
        </authorList>
    </citation>
    <scope>NUCLEOTIDE SEQUENCE [LARGE SCALE GENOMIC DNA]</scope>
    <source>
        <strain evidence="7 8">DSM 29955</strain>
    </source>
</reference>
<organism evidence="7 8">
    <name type="scientific">Yoonia sediminilitoris</name>
    <dbReference type="NCBI Taxonomy" id="1286148"/>
    <lineage>
        <taxon>Bacteria</taxon>
        <taxon>Pseudomonadati</taxon>
        <taxon>Pseudomonadota</taxon>
        <taxon>Alphaproteobacteria</taxon>
        <taxon>Rhodobacterales</taxon>
        <taxon>Paracoccaceae</taxon>
        <taxon>Yoonia</taxon>
    </lineage>
</organism>
<dbReference type="GO" id="GO:0006313">
    <property type="term" value="P:DNA transposition"/>
    <property type="evidence" value="ECO:0007669"/>
    <property type="project" value="UniProtKB-UniRule"/>
</dbReference>
<keyword evidence="3 6" id="KW-0815">Transposition</keyword>
<evidence type="ECO:0000256" key="1">
    <source>
        <dbReference type="ARBA" id="ARBA00002190"/>
    </source>
</evidence>
<dbReference type="GO" id="GO:0003677">
    <property type="term" value="F:DNA binding"/>
    <property type="evidence" value="ECO:0007669"/>
    <property type="project" value="UniProtKB-UniRule"/>
</dbReference>
<comment type="function">
    <text evidence="1 6">Required for the transposition of the insertion element.</text>
</comment>
<sequence length="169" mass="18585">MAVFKTPSILIEKGICHMTKAIITTLPKPHGFSPDPLTDILRAGARELIQQAVEAELSVLLETHSGDRTEDGRARLVRHSHLPEGDVITGIGAVPVKVPRVRDRADSAEKIRFTSTILSPYPRKAKSIQELLSWLFLKGIPTGDFHEALPHFWAQCSVAVLDHDIAAQS</sequence>
<accession>A0A2T6KM00</accession>
<dbReference type="PANTHER" id="PTHR33217">
    <property type="entry name" value="TRANSPOSASE FOR INSERTION SEQUENCE ELEMENT IS1081"/>
    <property type="match status" value="1"/>
</dbReference>
<evidence type="ECO:0000256" key="2">
    <source>
        <dbReference type="ARBA" id="ARBA00010961"/>
    </source>
</evidence>
<keyword evidence="8" id="KW-1185">Reference proteome</keyword>
<evidence type="ECO:0000313" key="7">
    <source>
        <dbReference type="EMBL" id="PUB17214.1"/>
    </source>
</evidence>
<evidence type="ECO:0000256" key="5">
    <source>
        <dbReference type="ARBA" id="ARBA00023172"/>
    </source>
</evidence>
<proteinExistence type="inferred from homology"/>
<protein>
    <recommendedName>
        <fullName evidence="6">Mutator family transposase</fullName>
    </recommendedName>
</protein>
<evidence type="ECO:0000313" key="8">
    <source>
        <dbReference type="Proteomes" id="UP000244523"/>
    </source>
</evidence>
<keyword evidence="6" id="KW-0814">Transposable element</keyword>
<comment type="similarity">
    <text evidence="2 6">Belongs to the transposase mutator family.</text>
</comment>
<dbReference type="AlphaFoldDB" id="A0A2T6KM00"/>
<dbReference type="PANTHER" id="PTHR33217:SF9">
    <property type="entry name" value="MUTATOR FAMILY TRANSPOSASE"/>
    <property type="match status" value="1"/>
</dbReference>
<evidence type="ECO:0000256" key="4">
    <source>
        <dbReference type="ARBA" id="ARBA00023125"/>
    </source>
</evidence>
<dbReference type="InterPro" id="IPR001207">
    <property type="entry name" value="Transposase_mutator"/>
</dbReference>
<dbReference type="Proteomes" id="UP000244523">
    <property type="component" value="Unassembled WGS sequence"/>
</dbReference>
<evidence type="ECO:0000256" key="6">
    <source>
        <dbReference type="RuleBase" id="RU365089"/>
    </source>
</evidence>